<reference evidence="15" key="1">
    <citation type="thesis" date="2020" institute="ProQuest LLC" country="789 East Eisenhower Parkway, Ann Arbor, MI, USA">
        <title>Comparative Genomics and Chromosome Evolution.</title>
        <authorList>
            <person name="Mudd A.B."/>
        </authorList>
    </citation>
    <scope>NUCLEOTIDE SEQUENCE</scope>
    <source>
        <strain evidence="15">Female2</strain>
        <tissue evidence="15">Blood</tissue>
    </source>
</reference>
<feature type="domain" description="C2H2-type" evidence="14">
    <location>
        <begin position="184"/>
        <end position="212"/>
    </location>
</feature>
<keyword evidence="7" id="KW-0862">Zinc</keyword>
<dbReference type="Pfam" id="PF13815">
    <property type="entry name" value="Dzip-like_N"/>
    <property type="match status" value="1"/>
</dbReference>
<evidence type="ECO:0000256" key="2">
    <source>
        <dbReference type="ARBA" id="ARBA00004120"/>
    </source>
</evidence>
<evidence type="ECO:0000256" key="10">
    <source>
        <dbReference type="ARBA" id="ARBA00023273"/>
    </source>
</evidence>
<organism evidence="15 16">
    <name type="scientific">Hymenochirus boettgeri</name>
    <name type="common">Congo dwarf clawed frog</name>
    <dbReference type="NCBI Taxonomy" id="247094"/>
    <lineage>
        <taxon>Eukaryota</taxon>
        <taxon>Metazoa</taxon>
        <taxon>Chordata</taxon>
        <taxon>Craniata</taxon>
        <taxon>Vertebrata</taxon>
        <taxon>Euteleostomi</taxon>
        <taxon>Amphibia</taxon>
        <taxon>Batrachia</taxon>
        <taxon>Anura</taxon>
        <taxon>Pipoidea</taxon>
        <taxon>Pipidae</taxon>
        <taxon>Pipinae</taxon>
        <taxon>Hymenochirus</taxon>
    </lineage>
</organism>
<feature type="coiled-coil region" evidence="12">
    <location>
        <begin position="221"/>
        <end position="248"/>
    </location>
</feature>
<dbReference type="InterPro" id="IPR032714">
    <property type="entry name" value="DZIP1_N"/>
</dbReference>
<keyword evidence="5" id="KW-0479">Metal-binding</keyword>
<dbReference type="Pfam" id="PF25977">
    <property type="entry name" value="DZIP1"/>
    <property type="match status" value="1"/>
</dbReference>
<dbReference type="PROSITE" id="PS50157">
    <property type="entry name" value="ZINC_FINGER_C2H2_2"/>
    <property type="match status" value="1"/>
</dbReference>
<evidence type="ECO:0000256" key="3">
    <source>
        <dbReference type="ARBA" id="ARBA00009131"/>
    </source>
</evidence>
<evidence type="ECO:0000313" key="16">
    <source>
        <dbReference type="Proteomes" id="UP000812440"/>
    </source>
</evidence>
<comment type="similarity">
    <text evidence="3">Belongs to the DZIP C2H2-type zinc-finger protein family.</text>
</comment>
<dbReference type="InterPro" id="IPR058883">
    <property type="entry name" value="DZIP1_dom"/>
</dbReference>
<dbReference type="GO" id="GO:0008270">
    <property type="term" value="F:zinc ion binding"/>
    <property type="evidence" value="ECO:0007669"/>
    <property type="project" value="UniProtKB-KW"/>
</dbReference>
<keyword evidence="4" id="KW-0963">Cytoplasm</keyword>
<evidence type="ECO:0000313" key="15">
    <source>
        <dbReference type="EMBL" id="KAG8452200.1"/>
    </source>
</evidence>
<dbReference type="InterPro" id="IPR013087">
    <property type="entry name" value="Znf_C2H2_type"/>
</dbReference>
<feature type="region of interest" description="Disordered" evidence="13">
    <location>
        <begin position="624"/>
        <end position="654"/>
    </location>
</feature>
<feature type="coiled-coil region" evidence="12">
    <location>
        <begin position="292"/>
        <end position="326"/>
    </location>
</feature>
<evidence type="ECO:0000256" key="7">
    <source>
        <dbReference type="ARBA" id="ARBA00022833"/>
    </source>
</evidence>
<keyword evidence="9" id="KW-0206">Cytoskeleton</keyword>
<gene>
    <name evidence="15" type="ORF">GDO86_004117</name>
</gene>
<evidence type="ECO:0000256" key="11">
    <source>
        <dbReference type="PROSITE-ProRule" id="PRU00042"/>
    </source>
</evidence>
<evidence type="ECO:0000256" key="4">
    <source>
        <dbReference type="ARBA" id="ARBA00022490"/>
    </source>
</evidence>
<name>A0A8T2K987_9PIPI</name>
<keyword evidence="10" id="KW-0966">Cell projection</keyword>
<dbReference type="PROSITE" id="PS00028">
    <property type="entry name" value="ZINC_FINGER_C2H2_1"/>
    <property type="match status" value="1"/>
</dbReference>
<dbReference type="Proteomes" id="UP000812440">
    <property type="component" value="Chromosome 2"/>
</dbReference>
<comment type="caution">
    <text evidence="15">The sequence shown here is derived from an EMBL/GenBank/DDBJ whole genome shotgun (WGS) entry which is preliminary data.</text>
</comment>
<dbReference type="EMBL" id="JAACNH010000002">
    <property type="protein sequence ID" value="KAG8452200.1"/>
    <property type="molecule type" value="Genomic_DNA"/>
</dbReference>
<feature type="non-terminal residue" evidence="15">
    <location>
        <position position="1"/>
    </location>
</feature>
<dbReference type="GO" id="GO:0060271">
    <property type="term" value="P:cilium assembly"/>
    <property type="evidence" value="ECO:0007669"/>
    <property type="project" value="TreeGrafter"/>
</dbReference>
<sequence length="781" mass="89896">PFYENVYYPFDSNHACSSPSLLTSTWLPHSTEVNRMPCVSSMFKFKSRHENVDWRRIGAIDVDRVANELDFVTLQESIMNITFCNIEDEKCPHCKNNMDPILVKLFRLAQLTIEYLLHSQEYLTSSLRNMEEKIQVGLKEAEQMQLKMKKQSEEIRSLKEECKRRKKMIATQQIMITAGAGSYHKCGLCDKAFVNYSFLQSHIHRRHPESADNEKMKLQASEVFKKEISKLKEELHHAKCQLEAEKKTQIDKLSKSIRFLFQFHETENQKTFEEKVIKRFNSWKEEEKEKQAEELATVKEMFRKELTELQIKNASLEKLYETEHQKACDQEILKKFNQWKEQEEEKHAEELSRVHDSFRKEMKALTVKIASLERFHETENQKTFEEKVIKRFNSWKEEEKEKQAEELATVKEMFRKELTELQIKNASLKKDMEVEDLTSTSTHPFLKKYPSLTKELRVDLEQGLTERLESLGVKPGVRGIPSDQFRKILSSIESTRGKTEKQIPEIQQIRKTILRNLNCKAEKRSSSTVFELSSIPQPSSEAKLSSLRRKTSVQTNSKAPVLKPSQRDLQPEQNLIPLKPSKAKVKLVSSKAVPAIKHPVIKTPPFSSDDESCADDSLLQRYSTIDSSHLKPNHQRENSIGSEESDSEASLMEETKPQWVNKNNTEKATATKVKKQIGQMEKQGSSHYVKNQSVGTVNVRHDVAQNDNVMELEVADFDDSDFDSSSLEEEGFEVPRLVNSRPQFSKFKTGHSVSSIKNAVGAAKLAKGAVTGCIQSPSIVS</sequence>
<protein>
    <recommendedName>
        <fullName evidence="14">C2H2-type domain-containing protein</fullName>
    </recommendedName>
</protein>
<dbReference type="AlphaFoldDB" id="A0A8T2K987"/>
<evidence type="ECO:0000256" key="9">
    <source>
        <dbReference type="ARBA" id="ARBA00023212"/>
    </source>
</evidence>
<feature type="coiled-coil region" evidence="12">
    <location>
        <begin position="404"/>
        <end position="431"/>
    </location>
</feature>
<dbReference type="InterPro" id="IPR051241">
    <property type="entry name" value="DZIP_RILPL"/>
</dbReference>
<evidence type="ECO:0000256" key="5">
    <source>
        <dbReference type="ARBA" id="ARBA00022723"/>
    </source>
</evidence>
<keyword evidence="6 11" id="KW-0863">Zinc-finger</keyword>
<evidence type="ECO:0000256" key="13">
    <source>
        <dbReference type="SAM" id="MobiDB-lite"/>
    </source>
</evidence>
<evidence type="ECO:0000256" key="1">
    <source>
        <dbReference type="ARBA" id="ARBA00004114"/>
    </source>
</evidence>
<dbReference type="PANTHER" id="PTHR21502">
    <property type="entry name" value="ZINC FINGER PROTEIN DZIP1"/>
    <property type="match status" value="1"/>
</dbReference>
<keyword evidence="16" id="KW-1185">Reference proteome</keyword>
<accession>A0A8T2K987</accession>
<dbReference type="OrthoDB" id="515971at2759"/>
<feature type="region of interest" description="Disordered" evidence="13">
    <location>
        <begin position="540"/>
        <end position="573"/>
    </location>
</feature>
<comment type="subcellular location">
    <subcellularLocation>
        <location evidence="2">Cytoplasm</location>
        <location evidence="2">Cytoskeleton</location>
        <location evidence="2">Cilium basal body</location>
    </subcellularLocation>
    <subcellularLocation>
        <location evidence="1">Cytoplasm</location>
        <location evidence="1">Cytoskeleton</location>
        <location evidence="1">Microtubule organizing center</location>
        <location evidence="1">Centrosome</location>
        <location evidence="1">Centriole</location>
    </subcellularLocation>
</comment>
<feature type="coiled-coil region" evidence="12">
    <location>
        <begin position="127"/>
        <end position="168"/>
    </location>
</feature>
<dbReference type="GO" id="GO:0036064">
    <property type="term" value="C:ciliary basal body"/>
    <property type="evidence" value="ECO:0007669"/>
    <property type="project" value="TreeGrafter"/>
</dbReference>
<evidence type="ECO:0000256" key="12">
    <source>
        <dbReference type="SAM" id="Coils"/>
    </source>
</evidence>
<evidence type="ECO:0000259" key="14">
    <source>
        <dbReference type="PROSITE" id="PS50157"/>
    </source>
</evidence>
<dbReference type="GO" id="GO:0005814">
    <property type="term" value="C:centriole"/>
    <property type="evidence" value="ECO:0007669"/>
    <property type="project" value="UniProtKB-SubCell"/>
</dbReference>
<evidence type="ECO:0000256" key="8">
    <source>
        <dbReference type="ARBA" id="ARBA00023054"/>
    </source>
</evidence>
<dbReference type="PANTHER" id="PTHR21502:SF5">
    <property type="entry name" value="CILIUM ASSEMBLY PROTEIN DZIP1"/>
    <property type="match status" value="1"/>
</dbReference>
<evidence type="ECO:0000256" key="6">
    <source>
        <dbReference type="ARBA" id="ARBA00022771"/>
    </source>
</evidence>
<proteinExistence type="inferred from homology"/>
<dbReference type="GO" id="GO:0005737">
    <property type="term" value="C:cytoplasm"/>
    <property type="evidence" value="ECO:0007669"/>
    <property type="project" value="TreeGrafter"/>
</dbReference>
<keyword evidence="8 12" id="KW-0175">Coiled coil</keyword>